<reference evidence="3" key="2">
    <citation type="submission" date="2023-07" db="EMBL/GenBank/DDBJ databases">
        <authorList>
            <consortium name="Lawrence Berkeley National Laboratory"/>
            <person name="Haridas S."/>
            <person name="Hensen N."/>
            <person name="Bonometti L."/>
            <person name="Westerberg I."/>
            <person name="Brannstrom I.O."/>
            <person name="Guillou S."/>
            <person name="Cros-Aarteil S."/>
            <person name="Calhoun S."/>
            <person name="Kuo A."/>
            <person name="Mondo S."/>
            <person name="Pangilinan J."/>
            <person name="Riley R."/>
            <person name="LaButti K."/>
            <person name="Andreopoulos B."/>
            <person name="Lipzen A."/>
            <person name="Chen C."/>
            <person name="Yanf M."/>
            <person name="Daum C."/>
            <person name="Ng V."/>
            <person name="Clum A."/>
            <person name="Steindorff A."/>
            <person name="Ohm R."/>
            <person name="Martin F."/>
            <person name="Silar P."/>
            <person name="Natvig D."/>
            <person name="Lalanne C."/>
            <person name="Gautier V."/>
            <person name="Ament-velasquez S.L."/>
            <person name="Kruys A."/>
            <person name="Hutchinson M.I."/>
            <person name="Powell A.J."/>
            <person name="Barry K."/>
            <person name="Miller A.N."/>
            <person name="Grigoriev I.V."/>
            <person name="Debuchy R."/>
            <person name="Gladieux P."/>
            <person name="Thoren M.H."/>
            <person name="Johannesson H."/>
        </authorList>
    </citation>
    <scope>NUCLEOTIDE SEQUENCE</scope>
    <source>
        <strain evidence="3">FGSC 1904</strain>
    </source>
</reference>
<organism evidence="3 4">
    <name type="scientific">Sordaria brevicollis</name>
    <dbReference type="NCBI Taxonomy" id="83679"/>
    <lineage>
        <taxon>Eukaryota</taxon>
        <taxon>Fungi</taxon>
        <taxon>Dikarya</taxon>
        <taxon>Ascomycota</taxon>
        <taxon>Pezizomycotina</taxon>
        <taxon>Sordariomycetes</taxon>
        <taxon>Sordariomycetidae</taxon>
        <taxon>Sordariales</taxon>
        <taxon>Sordariaceae</taxon>
        <taxon>Sordaria</taxon>
    </lineage>
</organism>
<sequence length="300" mass="33773">MTTEGIGGWCSSVMANFKMLGTQPRNARYDPDQMGEDSEDDEQAQLNRQSLKRCEYETGDSSLPGKGRRLWTLIVLLLTAVTGAALFSHVLTRRSVCHHISSPTRHQSEPHSSSTTTATTTHHGHGHGIEDNRPSHKNEVKQCGSSPSEAQARGCIFEQQLAAWVPRVCAFPDVVEEYKENFGDMMADWTWYWDSNATMEVPPEAVPDLQTGNFSVVYTRYQASHDLHCLYCSRKIIYALSKGIGMMDARCHQFYHGAHCIQHIGNSLIMAEKGEEKKMQTWVYPLMYHNCVPLTSTQES</sequence>
<gene>
    <name evidence="3" type="ORF">B0T20DRAFT_494693</name>
</gene>
<feature type="compositionally biased region" description="Acidic residues" evidence="1">
    <location>
        <begin position="33"/>
        <end position="43"/>
    </location>
</feature>
<evidence type="ECO:0000256" key="1">
    <source>
        <dbReference type="SAM" id="MobiDB-lite"/>
    </source>
</evidence>
<dbReference type="InterPro" id="IPR053008">
    <property type="entry name" value="Phomopsin_biosynth_assoc"/>
</dbReference>
<keyword evidence="2" id="KW-1133">Transmembrane helix</keyword>
<protein>
    <submittedName>
        <fullName evidence="3">Uncharacterized protein</fullName>
    </submittedName>
</protein>
<evidence type="ECO:0000313" key="3">
    <source>
        <dbReference type="EMBL" id="KAK3400718.1"/>
    </source>
</evidence>
<keyword evidence="4" id="KW-1185">Reference proteome</keyword>
<comment type="caution">
    <text evidence="3">The sequence shown here is derived from an EMBL/GenBank/DDBJ whole genome shotgun (WGS) entry which is preliminary data.</text>
</comment>
<name>A0AAE0UE42_SORBR</name>
<accession>A0AAE0UE42</accession>
<proteinExistence type="predicted"/>
<dbReference type="PANTHER" id="PTHR35896">
    <property type="entry name" value="IG-LIKE DOMAIN-CONTAINING PROTEIN"/>
    <property type="match status" value="1"/>
</dbReference>
<evidence type="ECO:0000256" key="2">
    <source>
        <dbReference type="SAM" id="Phobius"/>
    </source>
</evidence>
<reference evidence="3" key="1">
    <citation type="journal article" date="2023" name="Mol. Phylogenet. Evol.">
        <title>Genome-scale phylogeny and comparative genomics of the fungal order Sordariales.</title>
        <authorList>
            <person name="Hensen N."/>
            <person name="Bonometti L."/>
            <person name="Westerberg I."/>
            <person name="Brannstrom I.O."/>
            <person name="Guillou S."/>
            <person name="Cros-Aarteil S."/>
            <person name="Calhoun S."/>
            <person name="Haridas S."/>
            <person name="Kuo A."/>
            <person name="Mondo S."/>
            <person name="Pangilinan J."/>
            <person name="Riley R."/>
            <person name="LaButti K."/>
            <person name="Andreopoulos B."/>
            <person name="Lipzen A."/>
            <person name="Chen C."/>
            <person name="Yan M."/>
            <person name="Daum C."/>
            <person name="Ng V."/>
            <person name="Clum A."/>
            <person name="Steindorff A."/>
            <person name="Ohm R.A."/>
            <person name="Martin F."/>
            <person name="Silar P."/>
            <person name="Natvig D.O."/>
            <person name="Lalanne C."/>
            <person name="Gautier V."/>
            <person name="Ament-Velasquez S.L."/>
            <person name="Kruys A."/>
            <person name="Hutchinson M.I."/>
            <person name="Powell A.J."/>
            <person name="Barry K."/>
            <person name="Miller A.N."/>
            <person name="Grigoriev I.V."/>
            <person name="Debuchy R."/>
            <person name="Gladieux P."/>
            <person name="Hiltunen Thoren M."/>
            <person name="Johannesson H."/>
        </authorList>
    </citation>
    <scope>NUCLEOTIDE SEQUENCE</scope>
    <source>
        <strain evidence="3">FGSC 1904</strain>
    </source>
</reference>
<feature type="region of interest" description="Disordered" evidence="1">
    <location>
        <begin position="100"/>
        <end position="145"/>
    </location>
</feature>
<dbReference type="AlphaFoldDB" id="A0AAE0UE42"/>
<keyword evidence="2" id="KW-0472">Membrane</keyword>
<feature type="region of interest" description="Disordered" evidence="1">
    <location>
        <begin position="24"/>
        <end position="50"/>
    </location>
</feature>
<evidence type="ECO:0000313" key="4">
    <source>
        <dbReference type="Proteomes" id="UP001281003"/>
    </source>
</evidence>
<dbReference type="EMBL" id="JAUTDP010000003">
    <property type="protein sequence ID" value="KAK3400718.1"/>
    <property type="molecule type" value="Genomic_DNA"/>
</dbReference>
<dbReference type="Proteomes" id="UP001281003">
    <property type="component" value="Unassembled WGS sequence"/>
</dbReference>
<feature type="compositionally biased region" description="Low complexity" evidence="1">
    <location>
        <begin position="111"/>
        <end position="121"/>
    </location>
</feature>
<dbReference type="PANTHER" id="PTHR35896:SF3">
    <property type="entry name" value="MAJOR FACILITATOR SUPERFAMILY TRANSPORTER"/>
    <property type="match status" value="1"/>
</dbReference>
<keyword evidence="2" id="KW-0812">Transmembrane</keyword>
<feature type="transmembrane region" description="Helical" evidence="2">
    <location>
        <begin position="70"/>
        <end position="91"/>
    </location>
</feature>
<feature type="compositionally biased region" description="Basic and acidic residues" evidence="1">
    <location>
        <begin position="127"/>
        <end position="140"/>
    </location>
</feature>